<dbReference type="PANTHER" id="PTHR43281:SF1">
    <property type="entry name" value="FARNESYL DIPHOSPHATE SYNTHASE"/>
    <property type="match status" value="1"/>
</dbReference>
<evidence type="ECO:0000256" key="7">
    <source>
        <dbReference type="RuleBase" id="RU004466"/>
    </source>
</evidence>
<keyword evidence="6" id="KW-0414">Isoprene biosynthesis</keyword>
<evidence type="ECO:0000256" key="1">
    <source>
        <dbReference type="ARBA" id="ARBA00001946"/>
    </source>
</evidence>
<comment type="similarity">
    <text evidence="2 7">Belongs to the FPP/GGPP synthase family.</text>
</comment>
<gene>
    <name evidence="8" type="ORF">DX908_01310</name>
</gene>
<keyword evidence="9" id="KW-1185">Reference proteome</keyword>
<dbReference type="CDD" id="cd00685">
    <property type="entry name" value="Trans_IPPS_HT"/>
    <property type="match status" value="1"/>
</dbReference>
<keyword evidence="5" id="KW-0460">Magnesium</keyword>
<proteinExistence type="inferred from homology"/>
<evidence type="ECO:0000313" key="9">
    <source>
        <dbReference type="Proteomes" id="UP000264589"/>
    </source>
</evidence>
<evidence type="ECO:0000256" key="3">
    <source>
        <dbReference type="ARBA" id="ARBA00022679"/>
    </source>
</evidence>
<comment type="cofactor">
    <cofactor evidence="1">
        <name>Mg(2+)</name>
        <dbReference type="ChEBI" id="CHEBI:18420"/>
    </cofactor>
</comment>
<dbReference type="Gene3D" id="1.10.600.10">
    <property type="entry name" value="Farnesyl Diphosphate Synthase"/>
    <property type="match status" value="1"/>
</dbReference>
<dbReference type="InterPro" id="IPR033749">
    <property type="entry name" value="Polyprenyl_synt_CS"/>
</dbReference>
<dbReference type="GO" id="GO:0004659">
    <property type="term" value="F:prenyltransferase activity"/>
    <property type="evidence" value="ECO:0007669"/>
    <property type="project" value="InterPro"/>
</dbReference>
<evidence type="ECO:0000256" key="2">
    <source>
        <dbReference type="ARBA" id="ARBA00006706"/>
    </source>
</evidence>
<dbReference type="AlphaFoldDB" id="A0A371RF16"/>
<name>A0A371RF16_9PROT</name>
<dbReference type="InterPro" id="IPR008949">
    <property type="entry name" value="Isoprenoid_synthase_dom_sf"/>
</dbReference>
<reference evidence="8 9" key="1">
    <citation type="submission" date="2018-08" db="EMBL/GenBank/DDBJ databases">
        <title>Parvularcula sp. SM1705, isolated from surface water of the South Sea China.</title>
        <authorList>
            <person name="Sun L."/>
        </authorList>
    </citation>
    <scope>NUCLEOTIDE SEQUENCE [LARGE SCALE GENOMIC DNA]</scope>
    <source>
        <strain evidence="8 9">SM1705</strain>
    </source>
</reference>
<dbReference type="InterPro" id="IPR000092">
    <property type="entry name" value="Polyprenyl_synt"/>
</dbReference>
<sequence>MSVSIMVGKSGDNPATPDFQQMRDAVETRLGDMVPPGTGPAEAARHSLLAPGKRLRAILTMIAAEECGGDARSALDAACAVEMVHTASLVFDDLPAMDDAELRRGVKTPHVLYGVDVAILAGIGLLNGAFGAIAGSVSLNDAQKTKMTRILSDAVGWSGLVGGQALDLTSGQNAASLEEIHDGKTGVLFEAAVLCGAVVGDVFEKMEPGFRAYATSLGRAYQAFDDILDQVADDRLAGKSTARDDGKLTALTGKEGLEDALGSAAQHLDAAKLALPVPANQASPLRLFADSIYEHFKTTFAKAAG</sequence>
<dbReference type="GO" id="GO:0046872">
    <property type="term" value="F:metal ion binding"/>
    <property type="evidence" value="ECO:0007669"/>
    <property type="project" value="UniProtKB-KW"/>
</dbReference>
<evidence type="ECO:0000313" key="8">
    <source>
        <dbReference type="EMBL" id="RFB04037.1"/>
    </source>
</evidence>
<comment type="caution">
    <text evidence="8">The sequence shown here is derived from an EMBL/GenBank/DDBJ whole genome shotgun (WGS) entry which is preliminary data.</text>
</comment>
<organism evidence="8 9">
    <name type="scientific">Parvularcula marina</name>
    <dbReference type="NCBI Taxonomy" id="2292771"/>
    <lineage>
        <taxon>Bacteria</taxon>
        <taxon>Pseudomonadati</taxon>
        <taxon>Pseudomonadota</taxon>
        <taxon>Alphaproteobacteria</taxon>
        <taxon>Parvularculales</taxon>
        <taxon>Parvularculaceae</taxon>
        <taxon>Parvularcula</taxon>
    </lineage>
</organism>
<keyword evidence="3 7" id="KW-0808">Transferase</keyword>
<dbReference type="PANTHER" id="PTHR43281">
    <property type="entry name" value="FARNESYL DIPHOSPHATE SYNTHASE"/>
    <property type="match status" value="1"/>
</dbReference>
<keyword evidence="4" id="KW-0479">Metal-binding</keyword>
<dbReference type="Proteomes" id="UP000264589">
    <property type="component" value="Unassembled WGS sequence"/>
</dbReference>
<dbReference type="SUPFAM" id="SSF48576">
    <property type="entry name" value="Terpenoid synthases"/>
    <property type="match status" value="1"/>
</dbReference>
<evidence type="ECO:0000256" key="5">
    <source>
        <dbReference type="ARBA" id="ARBA00022842"/>
    </source>
</evidence>
<dbReference type="PROSITE" id="PS00723">
    <property type="entry name" value="POLYPRENYL_SYNTHASE_1"/>
    <property type="match status" value="1"/>
</dbReference>
<dbReference type="EMBL" id="QUQO01000001">
    <property type="protein sequence ID" value="RFB04037.1"/>
    <property type="molecule type" value="Genomic_DNA"/>
</dbReference>
<dbReference type="SFLD" id="SFLDS00005">
    <property type="entry name" value="Isoprenoid_Synthase_Type_I"/>
    <property type="match status" value="1"/>
</dbReference>
<evidence type="ECO:0000256" key="6">
    <source>
        <dbReference type="ARBA" id="ARBA00023229"/>
    </source>
</evidence>
<evidence type="ECO:0000256" key="4">
    <source>
        <dbReference type="ARBA" id="ARBA00022723"/>
    </source>
</evidence>
<accession>A0A371RF16</accession>
<dbReference type="GO" id="GO:0008299">
    <property type="term" value="P:isoprenoid biosynthetic process"/>
    <property type="evidence" value="ECO:0007669"/>
    <property type="project" value="UniProtKB-KW"/>
</dbReference>
<dbReference type="RefSeq" id="WP_116390665.1">
    <property type="nucleotide sequence ID" value="NZ_QUQO01000001.1"/>
</dbReference>
<dbReference type="OrthoDB" id="9805316at2"/>
<protein>
    <submittedName>
        <fullName evidence="8">Polyprenyl synthetase family protein</fullName>
    </submittedName>
</protein>
<dbReference type="Pfam" id="PF00348">
    <property type="entry name" value="polyprenyl_synt"/>
    <property type="match status" value="1"/>
</dbReference>
<dbReference type="InParanoid" id="A0A371RF16"/>